<dbReference type="GO" id="GO:0004139">
    <property type="term" value="F:deoxyribose-phosphate aldolase activity"/>
    <property type="evidence" value="ECO:0007669"/>
    <property type="project" value="UniProtKB-UniRule"/>
</dbReference>
<evidence type="ECO:0000256" key="7">
    <source>
        <dbReference type="HAMAP-Rule" id="MF_00114"/>
    </source>
</evidence>
<keyword evidence="4 7" id="KW-0704">Schiff base</keyword>
<keyword evidence="9" id="KW-1185">Reference proteome</keyword>
<gene>
    <name evidence="7" type="primary">deoC</name>
    <name evidence="8" type="ORF">BHF68_08695</name>
</gene>
<keyword evidence="3 7" id="KW-0456">Lyase</keyword>
<dbReference type="NCBIfam" id="TIGR00126">
    <property type="entry name" value="deoC"/>
    <property type="match status" value="1"/>
</dbReference>
<dbReference type="GO" id="GO:0006018">
    <property type="term" value="P:2-deoxyribose 1-phosphate catabolic process"/>
    <property type="evidence" value="ECO:0007669"/>
    <property type="project" value="UniProtKB-UniRule"/>
</dbReference>
<evidence type="ECO:0000256" key="5">
    <source>
        <dbReference type="ARBA" id="ARBA00048791"/>
    </source>
</evidence>
<comment type="function">
    <text evidence="6 7">Catalyzes a reversible aldol reaction between acetaldehyde and D-glyceraldehyde 3-phosphate to generate 2-deoxy-D-ribose 5-phosphate.</text>
</comment>
<reference evidence="8 9" key="1">
    <citation type="submission" date="2016-09" db="EMBL/GenBank/DDBJ databases">
        <title>Draft genome sequence for the type strain of Desulfuribacillus alkaliarsenatis AHT28, an obligately anaerobic, sulfidogenic bacterium isolated from Russian soda lake sediments.</title>
        <authorList>
            <person name="Abin C.A."/>
            <person name="Hollibaugh J.T."/>
        </authorList>
    </citation>
    <scope>NUCLEOTIDE SEQUENCE [LARGE SCALE GENOMIC DNA]</scope>
    <source>
        <strain evidence="8 9">AHT28</strain>
    </source>
</reference>
<comment type="subcellular location">
    <subcellularLocation>
        <location evidence="7">Cytoplasm</location>
    </subcellularLocation>
</comment>
<keyword evidence="2 7" id="KW-0963">Cytoplasm</keyword>
<dbReference type="Proteomes" id="UP000094296">
    <property type="component" value="Unassembled WGS sequence"/>
</dbReference>
<dbReference type="STRING" id="766136.BHF68_08695"/>
<protein>
    <recommendedName>
        <fullName evidence="7">Deoxyribose-phosphate aldolase</fullName>
        <shortName evidence="7">DERA</shortName>
        <ecNumber evidence="7">4.1.2.4</ecNumber>
    </recommendedName>
    <alternativeName>
        <fullName evidence="7">2-deoxy-D-ribose 5-phosphate aldolase</fullName>
    </alternativeName>
    <alternativeName>
        <fullName evidence="7">Phosphodeoxyriboaldolase</fullName>
        <shortName evidence="7">Deoxyriboaldolase</shortName>
    </alternativeName>
</protein>
<comment type="caution">
    <text evidence="8">The sequence shown here is derived from an EMBL/GenBank/DDBJ whole genome shotgun (WGS) entry which is preliminary data.</text>
</comment>
<dbReference type="FunFam" id="3.20.20.70:FF:000044">
    <property type="entry name" value="Deoxyribose-phosphate aldolase"/>
    <property type="match status" value="1"/>
</dbReference>
<evidence type="ECO:0000313" key="9">
    <source>
        <dbReference type="Proteomes" id="UP000094296"/>
    </source>
</evidence>
<dbReference type="PANTHER" id="PTHR10889:SF1">
    <property type="entry name" value="DEOXYRIBOSE-PHOSPHATE ALDOLASE"/>
    <property type="match status" value="1"/>
</dbReference>
<name>A0A1E5G0V7_9FIRM</name>
<dbReference type="RefSeq" id="WP_069643875.1">
    <property type="nucleotide sequence ID" value="NZ_MIJE01000032.1"/>
</dbReference>
<dbReference type="HAMAP" id="MF_00114">
    <property type="entry name" value="DeoC_type1"/>
    <property type="match status" value="1"/>
</dbReference>
<comment type="pathway">
    <text evidence="7">Carbohydrate degradation; 2-deoxy-D-ribose 1-phosphate degradation; D-glyceraldehyde 3-phosphate and acetaldehyde from 2-deoxy-alpha-D-ribose 1-phosphate: step 2/2.</text>
</comment>
<sequence>MNLQEYIDHTKLNATATDADIVQLCDEALQAKFAAVCVNPNFVKLASDKLIGSGVKVCTVVGFPLGASVTESKVLETKIATEQGAEEIDMVINLGAFMGANYAYVLQDIAAVVKAAEKKAIVKVIIETCYLSNEQIIKACTIAMDAGAHYVKTSTGFGTAGAKIEHVKLMKEVVGNKLGVKASGGIKDKEAALEMIKAGATRIGTSSGIKLLV</sequence>
<dbReference type="EC" id="4.1.2.4" evidence="7"/>
<dbReference type="GO" id="GO:0009264">
    <property type="term" value="P:deoxyribonucleotide catabolic process"/>
    <property type="evidence" value="ECO:0007669"/>
    <property type="project" value="UniProtKB-UniRule"/>
</dbReference>
<dbReference type="SUPFAM" id="SSF51569">
    <property type="entry name" value="Aldolase"/>
    <property type="match status" value="1"/>
</dbReference>
<feature type="active site" description="Proton donor/acceptor" evidence="7">
    <location>
        <position position="181"/>
    </location>
</feature>
<dbReference type="AlphaFoldDB" id="A0A1E5G0V7"/>
<dbReference type="InterPro" id="IPR011343">
    <property type="entry name" value="DeoC"/>
</dbReference>
<feature type="active site" description="Proton donor/acceptor" evidence="7">
    <location>
        <position position="89"/>
    </location>
</feature>
<dbReference type="InterPro" id="IPR002915">
    <property type="entry name" value="DeoC/FbaB/LacD_aldolase"/>
</dbReference>
<feature type="active site" description="Schiff-base intermediate with acetaldehyde" evidence="7">
    <location>
        <position position="152"/>
    </location>
</feature>
<proteinExistence type="inferred from homology"/>
<dbReference type="UniPathway" id="UPA00002">
    <property type="reaction ID" value="UER00468"/>
</dbReference>
<comment type="catalytic activity">
    <reaction evidence="5 7">
        <text>2-deoxy-D-ribose 5-phosphate = D-glyceraldehyde 3-phosphate + acetaldehyde</text>
        <dbReference type="Rhea" id="RHEA:12821"/>
        <dbReference type="ChEBI" id="CHEBI:15343"/>
        <dbReference type="ChEBI" id="CHEBI:59776"/>
        <dbReference type="ChEBI" id="CHEBI:62877"/>
        <dbReference type="EC" id="4.1.2.4"/>
    </reaction>
</comment>
<dbReference type="PANTHER" id="PTHR10889">
    <property type="entry name" value="DEOXYRIBOSE-PHOSPHATE ALDOLASE"/>
    <property type="match status" value="1"/>
</dbReference>
<evidence type="ECO:0000256" key="6">
    <source>
        <dbReference type="ARBA" id="ARBA00056337"/>
    </source>
</evidence>
<dbReference type="InterPro" id="IPR013785">
    <property type="entry name" value="Aldolase_TIM"/>
</dbReference>
<dbReference type="Pfam" id="PF01791">
    <property type="entry name" value="DeoC"/>
    <property type="match status" value="1"/>
</dbReference>
<evidence type="ECO:0000256" key="3">
    <source>
        <dbReference type="ARBA" id="ARBA00023239"/>
    </source>
</evidence>
<dbReference type="PIRSF" id="PIRSF001357">
    <property type="entry name" value="DeoC"/>
    <property type="match status" value="1"/>
</dbReference>
<evidence type="ECO:0000256" key="4">
    <source>
        <dbReference type="ARBA" id="ARBA00023270"/>
    </source>
</evidence>
<evidence type="ECO:0000313" key="8">
    <source>
        <dbReference type="EMBL" id="OEF96369.1"/>
    </source>
</evidence>
<dbReference type="InterPro" id="IPR028581">
    <property type="entry name" value="DeoC_typeI"/>
</dbReference>
<evidence type="ECO:0000256" key="2">
    <source>
        <dbReference type="ARBA" id="ARBA00022490"/>
    </source>
</evidence>
<evidence type="ECO:0000256" key="1">
    <source>
        <dbReference type="ARBA" id="ARBA00010936"/>
    </source>
</evidence>
<dbReference type="EMBL" id="MIJE01000032">
    <property type="protein sequence ID" value="OEF96369.1"/>
    <property type="molecule type" value="Genomic_DNA"/>
</dbReference>
<dbReference type="GO" id="GO:0005737">
    <property type="term" value="C:cytoplasm"/>
    <property type="evidence" value="ECO:0007669"/>
    <property type="project" value="UniProtKB-SubCell"/>
</dbReference>
<accession>A0A1E5G0V7</accession>
<dbReference type="CDD" id="cd00959">
    <property type="entry name" value="DeoC"/>
    <property type="match status" value="1"/>
</dbReference>
<comment type="similarity">
    <text evidence="1 7">Belongs to the DeoC/FbaB aldolase family. DeoC type 1 subfamily.</text>
</comment>
<dbReference type="OrthoDB" id="9778711at2"/>
<dbReference type="GO" id="GO:0016052">
    <property type="term" value="P:carbohydrate catabolic process"/>
    <property type="evidence" value="ECO:0007669"/>
    <property type="project" value="TreeGrafter"/>
</dbReference>
<organism evidence="8 9">
    <name type="scientific">Desulfuribacillus alkaliarsenatis</name>
    <dbReference type="NCBI Taxonomy" id="766136"/>
    <lineage>
        <taxon>Bacteria</taxon>
        <taxon>Bacillati</taxon>
        <taxon>Bacillota</taxon>
        <taxon>Desulfuribacillia</taxon>
        <taxon>Desulfuribacillales</taxon>
        <taxon>Desulfuribacillaceae</taxon>
        <taxon>Desulfuribacillus</taxon>
    </lineage>
</organism>
<dbReference type="Gene3D" id="3.20.20.70">
    <property type="entry name" value="Aldolase class I"/>
    <property type="match status" value="1"/>
</dbReference>
<dbReference type="SMART" id="SM01133">
    <property type="entry name" value="DeoC"/>
    <property type="match status" value="1"/>
</dbReference>